<dbReference type="EMBL" id="JAGUCO010000002">
    <property type="protein sequence ID" value="MBS2097656.1"/>
    <property type="molecule type" value="Genomic_DNA"/>
</dbReference>
<dbReference type="PROSITE" id="PS51186">
    <property type="entry name" value="GNAT"/>
    <property type="match status" value="1"/>
</dbReference>
<dbReference type="Pfam" id="PF00583">
    <property type="entry name" value="Acetyltransf_1"/>
    <property type="match status" value="1"/>
</dbReference>
<dbReference type="SUPFAM" id="SSF55729">
    <property type="entry name" value="Acyl-CoA N-acyltransferases (Nat)"/>
    <property type="match status" value="1"/>
</dbReference>
<dbReference type="RefSeq" id="WP_212214336.1">
    <property type="nucleotide sequence ID" value="NZ_JAGUCO010000002.1"/>
</dbReference>
<name>A0ABS5JRY3_9BACT</name>
<feature type="domain" description="N-acetyltransferase" evidence="1">
    <location>
        <begin position="6"/>
        <end position="168"/>
    </location>
</feature>
<protein>
    <submittedName>
        <fullName evidence="2">GNAT family N-acetyltransferase</fullName>
    </submittedName>
</protein>
<comment type="caution">
    <text evidence="2">The sequence shown here is derived from an EMBL/GenBank/DDBJ whole genome shotgun (WGS) entry which is preliminary data.</text>
</comment>
<evidence type="ECO:0000259" key="1">
    <source>
        <dbReference type="PROSITE" id="PS51186"/>
    </source>
</evidence>
<keyword evidence="3" id="KW-1185">Reference proteome</keyword>
<evidence type="ECO:0000313" key="2">
    <source>
        <dbReference type="EMBL" id="MBS2097656.1"/>
    </source>
</evidence>
<accession>A0ABS5JRY3</accession>
<dbReference type="Proteomes" id="UP000708576">
    <property type="component" value="Unassembled WGS sequence"/>
</dbReference>
<dbReference type="InterPro" id="IPR000182">
    <property type="entry name" value="GNAT_dom"/>
</dbReference>
<proteinExistence type="predicted"/>
<dbReference type="Gene3D" id="3.40.630.30">
    <property type="match status" value="1"/>
</dbReference>
<evidence type="ECO:0000313" key="3">
    <source>
        <dbReference type="Proteomes" id="UP000708576"/>
    </source>
</evidence>
<sequence length="187" mass="21643">MKGISFEIHKAKNNQQLLEYLSGLSNTTKKRFGPHSFEIKTINNLAANPGFRLYTAFYRRKIIAYAIIKIGWLDHEKPRLMKYGIVENYHDITLAPSVADEHQNKGIGTHFLQFILDDIDSLMPPGNIYLWGGVQKNNKRAVHFYQKMGFTILGEFKTSSTYLDMNLNRRDRPPIEDTSLTLHKLEQ</sequence>
<organism evidence="2 3">
    <name type="scientific">Carboxylicivirga linearis</name>
    <dbReference type="NCBI Taxonomy" id="1628157"/>
    <lineage>
        <taxon>Bacteria</taxon>
        <taxon>Pseudomonadati</taxon>
        <taxon>Bacteroidota</taxon>
        <taxon>Bacteroidia</taxon>
        <taxon>Marinilabiliales</taxon>
        <taxon>Marinilabiliaceae</taxon>
        <taxon>Carboxylicivirga</taxon>
    </lineage>
</organism>
<reference evidence="2 3" key="1">
    <citation type="journal article" date="2015" name="Int. J. Syst. Evol. Microbiol.">
        <title>Carboxylicivirga linearis sp. nov., isolated from a sea cucumber culture pond.</title>
        <authorList>
            <person name="Wang F.Q."/>
            <person name="Zhou Y.X."/>
            <person name="Lin X.Z."/>
            <person name="Chen G.J."/>
            <person name="Du Z.J."/>
        </authorList>
    </citation>
    <scope>NUCLEOTIDE SEQUENCE [LARGE SCALE GENOMIC DNA]</scope>
    <source>
        <strain evidence="2 3">FB218</strain>
    </source>
</reference>
<gene>
    <name evidence="2" type="ORF">KEM10_05150</name>
</gene>
<dbReference type="InterPro" id="IPR016181">
    <property type="entry name" value="Acyl_CoA_acyltransferase"/>
</dbReference>